<dbReference type="AlphaFoldDB" id="A0A5B0Q348"/>
<reference evidence="1 2" key="1">
    <citation type="submission" date="2019-05" db="EMBL/GenBank/DDBJ databases">
        <title>Emergence of the Ug99 lineage of the wheat stem rust pathogen through somatic hybridization.</title>
        <authorList>
            <person name="Li F."/>
            <person name="Upadhyaya N.M."/>
            <person name="Sperschneider J."/>
            <person name="Matny O."/>
            <person name="Nguyen-Phuc H."/>
            <person name="Mago R."/>
            <person name="Raley C."/>
            <person name="Miller M.E."/>
            <person name="Silverstein K.A.T."/>
            <person name="Henningsen E."/>
            <person name="Hirsch C.D."/>
            <person name="Visser B."/>
            <person name="Pretorius Z.A."/>
            <person name="Steffenson B.J."/>
            <person name="Schwessinger B."/>
            <person name="Dodds P.N."/>
            <person name="Figueroa M."/>
        </authorList>
    </citation>
    <scope>NUCLEOTIDE SEQUENCE [LARGE SCALE GENOMIC DNA]</scope>
    <source>
        <strain evidence="1 2">Ug99</strain>
    </source>
</reference>
<evidence type="ECO:0000313" key="2">
    <source>
        <dbReference type="Proteomes" id="UP000325313"/>
    </source>
</evidence>
<accession>A0A5B0Q348</accession>
<proteinExistence type="predicted"/>
<organism evidence="1 2">
    <name type="scientific">Puccinia graminis f. sp. tritici</name>
    <dbReference type="NCBI Taxonomy" id="56615"/>
    <lineage>
        <taxon>Eukaryota</taxon>
        <taxon>Fungi</taxon>
        <taxon>Dikarya</taxon>
        <taxon>Basidiomycota</taxon>
        <taxon>Pucciniomycotina</taxon>
        <taxon>Pucciniomycetes</taxon>
        <taxon>Pucciniales</taxon>
        <taxon>Pucciniaceae</taxon>
        <taxon>Puccinia</taxon>
    </lineage>
</organism>
<evidence type="ECO:0000313" key="1">
    <source>
        <dbReference type="EMBL" id="KAA1107750.1"/>
    </source>
</evidence>
<gene>
    <name evidence="1" type="ORF">PGTUg99_013355</name>
</gene>
<dbReference type="EMBL" id="VDEP01000307">
    <property type="protein sequence ID" value="KAA1107750.1"/>
    <property type="molecule type" value="Genomic_DNA"/>
</dbReference>
<name>A0A5B0Q348_PUCGR</name>
<protein>
    <submittedName>
        <fullName evidence="1">Uncharacterized protein</fullName>
    </submittedName>
</protein>
<sequence length="67" mass="7187">MVVLTDRVFFCVVLHAIGVAQLAFASLTSQAKDARKYLGKSTLQTGFGMPNPQNLALGVELMVHPAN</sequence>
<dbReference type="Proteomes" id="UP000325313">
    <property type="component" value="Unassembled WGS sequence"/>
</dbReference>
<comment type="caution">
    <text evidence="1">The sequence shown here is derived from an EMBL/GenBank/DDBJ whole genome shotgun (WGS) entry which is preliminary data.</text>
</comment>